<proteinExistence type="predicted"/>
<dbReference type="GO" id="GO:0006753">
    <property type="term" value="P:nucleoside phosphate metabolic process"/>
    <property type="evidence" value="ECO:0007669"/>
    <property type="project" value="TreeGrafter"/>
</dbReference>
<dbReference type="InterPro" id="IPR000086">
    <property type="entry name" value="NUDIX_hydrolase_dom"/>
</dbReference>
<dbReference type="GO" id="GO:0019693">
    <property type="term" value="P:ribose phosphate metabolic process"/>
    <property type="evidence" value="ECO:0007669"/>
    <property type="project" value="TreeGrafter"/>
</dbReference>
<dbReference type="EMBL" id="CP001819">
    <property type="protein sequence ID" value="ACZ22126.1"/>
    <property type="molecule type" value="Genomic_DNA"/>
</dbReference>
<dbReference type="PANTHER" id="PTHR11839">
    <property type="entry name" value="UDP/ADP-SUGAR PYROPHOSPHATASE"/>
    <property type="match status" value="1"/>
</dbReference>
<dbReference type="Proteomes" id="UP000000322">
    <property type="component" value="Chromosome"/>
</dbReference>
<dbReference type="eggNOG" id="COG0494">
    <property type="taxonomic scope" value="Bacteria"/>
</dbReference>
<evidence type="ECO:0000313" key="3">
    <source>
        <dbReference type="EMBL" id="ACZ22126.1"/>
    </source>
</evidence>
<dbReference type="PROSITE" id="PS51462">
    <property type="entry name" value="NUDIX"/>
    <property type="match status" value="1"/>
</dbReference>
<dbReference type="CDD" id="cd24158">
    <property type="entry name" value="NUDIX_ADPRase_Rv1700"/>
    <property type="match status" value="1"/>
</dbReference>
<protein>
    <submittedName>
        <fullName evidence="3">NTP pyrophosphohydrolase</fullName>
    </submittedName>
</protein>
<dbReference type="STRING" id="446469.Sked_22070"/>
<dbReference type="PANTHER" id="PTHR11839:SF31">
    <property type="entry name" value="ADP-RIBOSE PYROPHOSPHATASE"/>
    <property type="match status" value="1"/>
</dbReference>
<organism evidence="3 4">
    <name type="scientific">Sanguibacter keddieii (strain ATCC 51767 / DSM 10542 / NCFB 3025 / ST-74)</name>
    <dbReference type="NCBI Taxonomy" id="446469"/>
    <lineage>
        <taxon>Bacteria</taxon>
        <taxon>Bacillati</taxon>
        <taxon>Actinomycetota</taxon>
        <taxon>Actinomycetes</taxon>
        <taxon>Micrococcales</taxon>
        <taxon>Sanguibacteraceae</taxon>
        <taxon>Sanguibacter</taxon>
    </lineage>
</organism>
<dbReference type="Pfam" id="PF00293">
    <property type="entry name" value="NUDIX"/>
    <property type="match status" value="1"/>
</dbReference>
<gene>
    <name evidence="3" type="ordered locus">Sked_22070</name>
</gene>
<sequence>MSDGAQGAGSTEPVVDVLAPREVLGHEVLVQGRIFDLVRDEVDLDHSVVHREYVDHPGAVAVVVLDDHDRVLLLRQYRHPVRRELWEPPAGLLDVAGEAAQIGAARELAEEADLVAASWHTLVDYYTTPGGNNEALRVFLARDLSPVPEADRHVREDEERDIEPRWVPLDEAADAVLRGDLHNPSAVVGVLAAVASRAGGWASLRPADAPWPERRQAQD</sequence>
<dbReference type="GO" id="GO:0005829">
    <property type="term" value="C:cytosol"/>
    <property type="evidence" value="ECO:0007669"/>
    <property type="project" value="TreeGrafter"/>
</dbReference>
<accession>D1BIE9</accession>
<feature type="domain" description="Nudix hydrolase" evidence="2">
    <location>
        <begin position="54"/>
        <end position="194"/>
    </location>
</feature>
<dbReference type="SUPFAM" id="SSF55811">
    <property type="entry name" value="Nudix"/>
    <property type="match status" value="1"/>
</dbReference>
<dbReference type="GO" id="GO:0016787">
    <property type="term" value="F:hydrolase activity"/>
    <property type="evidence" value="ECO:0007669"/>
    <property type="project" value="UniProtKB-KW"/>
</dbReference>
<evidence type="ECO:0000259" key="2">
    <source>
        <dbReference type="PROSITE" id="PS51462"/>
    </source>
</evidence>
<dbReference type="AlphaFoldDB" id="D1BIE9"/>
<dbReference type="KEGG" id="ske:Sked_22070"/>
<evidence type="ECO:0000313" key="4">
    <source>
        <dbReference type="Proteomes" id="UP000000322"/>
    </source>
</evidence>
<reference evidence="3 4" key="1">
    <citation type="journal article" date="2009" name="Stand. Genomic Sci.">
        <title>Complete genome sequence of Sanguibacter keddieii type strain (ST-74).</title>
        <authorList>
            <person name="Ivanova N."/>
            <person name="Sikorski J."/>
            <person name="Sims D."/>
            <person name="Brettin T."/>
            <person name="Detter J.C."/>
            <person name="Han C."/>
            <person name="Lapidus A."/>
            <person name="Copeland A."/>
            <person name="Glavina Del Rio T."/>
            <person name="Nolan M."/>
            <person name="Chen F."/>
            <person name="Lucas S."/>
            <person name="Tice H."/>
            <person name="Cheng J.F."/>
            <person name="Bruce D."/>
            <person name="Goodwin L."/>
            <person name="Pitluck S."/>
            <person name="Pati A."/>
            <person name="Mavromatis K."/>
            <person name="Chen A."/>
            <person name="Palaniappan K."/>
            <person name="D'haeseleer P."/>
            <person name="Chain P."/>
            <person name="Bristow J."/>
            <person name="Eisen J.A."/>
            <person name="Markowitz V."/>
            <person name="Hugenholtz P."/>
            <person name="Goker M."/>
            <person name="Pukall R."/>
            <person name="Klenk H.P."/>
            <person name="Kyrpides N.C."/>
        </authorList>
    </citation>
    <scope>NUCLEOTIDE SEQUENCE [LARGE SCALE GENOMIC DNA]</scope>
    <source>
        <strain evidence="4">ATCC 51767 / DSM 10542 / NCFB 3025 / ST-74</strain>
    </source>
</reference>
<dbReference type="RefSeq" id="WP_012867195.1">
    <property type="nucleotide sequence ID" value="NC_013521.1"/>
</dbReference>
<dbReference type="HOGENOM" id="CLU_062658_5_0_11"/>
<keyword evidence="1" id="KW-0378">Hydrolase</keyword>
<name>D1BIE9_SANKS</name>
<dbReference type="OrthoDB" id="9806150at2"/>
<keyword evidence="4" id="KW-1185">Reference proteome</keyword>
<dbReference type="Gene3D" id="3.90.79.10">
    <property type="entry name" value="Nucleoside Triphosphate Pyrophosphohydrolase"/>
    <property type="match status" value="1"/>
</dbReference>
<evidence type="ECO:0000256" key="1">
    <source>
        <dbReference type="ARBA" id="ARBA00022801"/>
    </source>
</evidence>
<dbReference type="InterPro" id="IPR015797">
    <property type="entry name" value="NUDIX_hydrolase-like_dom_sf"/>
</dbReference>